<dbReference type="GO" id="GO:0051537">
    <property type="term" value="F:2 iron, 2 sulfur cluster binding"/>
    <property type="evidence" value="ECO:0007669"/>
    <property type="project" value="UniProtKB-KW"/>
</dbReference>
<evidence type="ECO:0000256" key="1">
    <source>
        <dbReference type="ARBA" id="ARBA00004942"/>
    </source>
</evidence>
<keyword evidence="6 14" id="KW-0808">Transferase</keyword>
<evidence type="ECO:0000256" key="8">
    <source>
        <dbReference type="ARBA" id="ARBA00022714"/>
    </source>
</evidence>
<protein>
    <recommendedName>
        <fullName evidence="4 14">Biotin synthase</fullName>
        <ecNumber evidence="4 14">2.8.1.6</ecNumber>
    </recommendedName>
</protein>
<dbReference type="Pfam" id="PF04055">
    <property type="entry name" value="Radical_SAM"/>
    <property type="match status" value="1"/>
</dbReference>
<dbReference type="InterPro" id="IPR002684">
    <property type="entry name" value="Biotin_synth/BioAB"/>
</dbReference>
<dbReference type="GO" id="GO:0051539">
    <property type="term" value="F:4 iron, 4 sulfur cluster binding"/>
    <property type="evidence" value="ECO:0007669"/>
    <property type="project" value="UniProtKB-KW"/>
</dbReference>
<keyword evidence="8 14" id="KW-0001">2Fe-2S</keyword>
<dbReference type="RefSeq" id="WP_146963741.1">
    <property type="nucleotide sequence ID" value="NZ_CP042467.1"/>
</dbReference>
<keyword evidence="5 14" id="KW-0004">4Fe-4S</keyword>
<evidence type="ECO:0000256" key="13">
    <source>
        <dbReference type="ARBA" id="ARBA00051157"/>
    </source>
</evidence>
<evidence type="ECO:0000256" key="5">
    <source>
        <dbReference type="ARBA" id="ARBA00022485"/>
    </source>
</evidence>
<dbReference type="EMBL" id="CP042467">
    <property type="protein sequence ID" value="QED30231.1"/>
    <property type="molecule type" value="Genomic_DNA"/>
</dbReference>
<feature type="binding site" evidence="14 15">
    <location>
        <position position="141"/>
    </location>
    <ligand>
        <name>[2Fe-2S] cluster</name>
        <dbReference type="ChEBI" id="CHEBI:190135"/>
    </ligand>
</feature>
<feature type="binding site" evidence="14 15">
    <location>
        <position position="64"/>
    </location>
    <ligand>
        <name>[4Fe-4S] cluster</name>
        <dbReference type="ChEBI" id="CHEBI:49883"/>
        <note>4Fe-4S-S-AdoMet</note>
    </ligand>
</feature>
<comment type="pathway">
    <text evidence="1 14">Cofactor biosynthesis; biotin biosynthesis; biotin from 7,8-diaminononanoate: step 2/2.</text>
</comment>
<dbReference type="AlphaFoldDB" id="A0A5B8XYD3"/>
<dbReference type="NCBIfam" id="TIGR00433">
    <property type="entry name" value="bioB"/>
    <property type="match status" value="1"/>
</dbReference>
<dbReference type="Proteomes" id="UP000321595">
    <property type="component" value="Chromosome"/>
</dbReference>
<comment type="cofactor">
    <cofactor evidence="14 15">
        <name>[4Fe-4S] cluster</name>
        <dbReference type="ChEBI" id="CHEBI:49883"/>
    </cofactor>
    <text evidence="14 15">Binds 1 [4Fe-4S] cluster. The cluster is coordinated with 3 cysteines and an exchangeable S-adenosyl-L-methionine.</text>
</comment>
<evidence type="ECO:0000256" key="6">
    <source>
        <dbReference type="ARBA" id="ARBA00022679"/>
    </source>
</evidence>
<feature type="binding site" evidence="14 15">
    <location>
        <position position="68"/>
    </location>
    <ligand>
        <name>[4Fe-4S] cluster</name>
        <dbReference type="ChEBI" id="CHEBI:49883"/>
        <note>4Fe-4S-S-AdoMet</note>
    </ligand>
</feature>
<dbReference type="OrthoDB" id="9786826at2"/>
<dbReference type="FunFam" id="3.20.20.70:FF:000026">
    <property type="entry name" value="Biotin synthase"/>
    <property type="match status" value="1"/>
</dbReference>
<dbReference type="SUPFAM" id="SSF102114">
    <property type="entry name" value="Radical SAM enzymes"/>
    <property type="match status" value="1"/>
</dbReference>
<comment type="function">
    <text evidence="14">Catalyzes the conversion of dethiobiotin (DTB) to biotin by the insertion of a sulfur atom into dethiobiotin via a radical-based mechanism.</text>
</comment>
<evidence type="ECO:0000256" key="11">
    <source>
        <dbReference type="ARBA" id="ARBA00023004"/>
    </source>
</evidence>
<evidence type="ECO:0000256" key="7">
    <source>
        <dbReference type="ARBA" id="ARBA00022691"/>
    </source>
</evidence>
<dbReference type="HAMAP" id="MF_01694">
    <property type="entry name" value="BioB"/>
    <property type="match status" value="1"/>
</dbReference>
<reference evidence="17 18" key="1">
    <citation type="submission" date="2019-08" db="EMBL/GenBank/DDBJ databases">
        <authorList>
            <person name="Liang Q."/>
        </authorList>
    </citation>
    <scope>NUCLEOTIDE SEQUENCE [LARGE SCALE GENOMIC DNA]</scope>
    <source>
        <strain evidence="17 18">V1718</strain>
    </source>
</reference>
<dbReference type="UniPathway" id="UPA00078">
    <property type="reaction ID" value="UER00162"/>
</dbReference>
<sequence length="327" mass="35474">MEFSQIADKIIEGQDISREEAQRVVRSSDAELLDVLAAAFKVRQHFHGKAVKVHVLQNAKSGVCPEDCKFCSQSLKNNSEVPQYGMQTVNDLVSGARRAAEMGASTYCMVTSTRGPSSNEIKVVCEAVRQIKSEFPTMGICTSLGLLKPGQAEALAEAGVNRYNHNVESSKRHFETVVSTHKWEDRVATVKAAKNAGLEACCGGILGMGEDSDDWVEMAFALKEIGVESVPLNFLDPRPGTPLGESKRMSPNDCLRALAMFRMVNPKSDLRVAGGREVTLQHMQPLSLFAANSIFTNGYLTTPGAAPSDDMQMIVNAGFEPFVANLS</sequence>
<dbReference type="KEGG" id="bbae:FRD01_23965"/>
<dbReference type="InterPro" id="IPR010722">
    <property type="entry name" value="BATS_dom"/>
</dbReference>
<dbReference type="PROSITE" id="PS51918">
    <property type="entry name" value="RADICAL_SAM"/>
    <property type="match status" value="1"/>
</dbReference>
<dbReference type="EC" id="2.8.1.6" evidence="4 14"/>
<accession>A0A5B8XYD3</accession>
<feature type="binding site" evidence="14 15">
    <location>
        <position position="71"/>
    </location>
    <ligand>
        <name>[4Fe-4S] cluster</name>
        <dbReference type="ChEBI" id="CHEBI:49883"/>
        <note>4Fe-4S-S-AdoMet</note>
    </ligand>
</feature>
<dbReference type="SMART" id="SM00876">
    <property type="entry name" value="BATS"/>
    <property type="match status" value="1"/>
</dbReference>
<dbReference type="PANTHER" id="PTHR22976">
    <property type="entry name" value="BIOTIN SYNTHASE"/>
    <property type="match status" value="1"/>
</dbReference>
<keyword evidence="12 14" id="KW-0411">Iron-sulfur</keyword>
<keyword evidence="18" id="KW-1185">Reference proteome</keyword>
<comment type="similarity">
    <text evidence="2 14">Belongs to the radical SAM superfamily. Biotin synthase family.</text>
</comment>
<organism evidence="17 18">
    <name type="scientific">Microvenator marinus</name>
    <dbReference type="NCBI Taxonomy" id="2600177"/>
    <lineage>
        <taxon>Bacteria</taxon>
        <taxon>Deltaproteobacteria</taxon>
        <taxon>Bradymonadales</taxon>
        <taxon>Microvenatoraceae</taxon>
        <taxon>Microvenator</taxon>
    </lineage>
</organism>
<evidence type="ECO:0000256" key="14">
    <source>
        <dbReference type="HAMAP-Rule" id="MF_01694"/>
    </source>
</evidence>
<dbReference type="InterPro" id="IPR006638">
    <property type="entry name" value="Elp3/MiaA/NifB-like_rSAM"/>
</dbReference>
<dbReference type="InterPro" id="IPR024177">
    <property type="entry name" value="Biotin_synthase"/>
</dbReference>
<evidence type="ECO:0000256" key="15">
    <source>
        <dbReference type="PIRSR" id="PIRSR001619-1"/>
    </source>
</evidence>
<feature type="binding site" evidence="14 15">
    <location>
        <position position="108"/>
    </location>
    <ligand>
        <name>[2Fe-2S] cluster</name>
        <dbReference type="ChEBI" id="CHEBI:190135"/>
    </ligand>
</feature>
<evidence type="ECO:0000313" key="18">
    <source>
        <dbReference type="Proteomes" id="UP000321595"/>
    </source>
</evidence>
<dbReference type="InterPro" id="IPR058240">
    <property type="entry name" value="rSAM_sf"/>
</dbReference>
<dbReference type="SFLD" id="SFLDG01060">
    <property type="entry name" value="BATS_domain_containing"/>
    <property type="match status" value="1"/>
</dbReference>
<evidence type="ECO:0000313" key="17">
    <source>
        <dbReference type="EMBL" id="QED30231.1"/>
    </source>
</evidence>
<dbReference type="SFLD" id="SFLDG01278">
    <property type="entry name" value="biotin_synthase_like"/>
    <property type="match status" value="1"/>
</dbReference>
<dbReference type="GO" id="GO:0004076">
    <property type="term" value="F:biotin synthase activity"/>
    <property type="evidence" value="ECO:0007669"/>
    <property type="project" value="UniProtKB-UniRule"/>
</dbReference>
<dbReference type="InterPro" id="IPR007197">
    <property type="entry name" value="rSAM"/>
</dbReference>
<evidence type="ECO:0000256" key="10">
    <source>
        <dbReference type="ARBA" id="ARBA00022756"/>
    </source>
</evidence>
<keyword evidence="7 14" id="KW-0949">S-adenosyl-L-methionine</keyword>
<dbReference type="SMART" id="SM00729">
    <property type="entry name" value="Elp3"/>
    <property type="match status" value="1"/>
</dbReference>
<dbReference type="SFLD" id="SFLDS00029">
    <property type="entry name" value="Radical_SAM"/>
    <property type="match status" value="1"/>
</dbReference>
<comment type="cofactor">
    <cofactor evidence="14">
        <name>[2Fe-2S] cluster</name>
        <dbReference type="ChEBI" id="CHEBI:190135"/>
    </cofactor>
    <text evidence="14">Binds 1 [2Fe-2S] cluster. The cluster is coordinated with 3 cysteines and 1 arginine.</text>
</comment>
<dbReference type="PANTHER" id="PTHR22976:SF2">
    <property type="entry name" value="BIOTIN SYNTHASE, MITOCHONDRIAL"/>
    <property type="match status" value="1"/>
</dbReference>
<dbReference type="Gene3D" id="3.20.20.70">
    <property type="entry name" value="Aldolase class I"/>
    <property type="match status" value="1"/>
</dbReference>
<evidence type="ECO:0000256" key="2">
    <source>
        <dbReference type="ARBA" id="ARBA00010765"/>
    </source>
</evidence>
<comment type="catalytic activity">
    <reaction evidence="13 14">
        <text>(4R,5S)-dethiobiotin + (sulfur carrier)-SH + 2 reduced [2Fe-2S]-[ferredoxin] + 2 S-adenosyl-L-methionine = (sulfur carrier)-H + biotin + 2 5'-deoxyadenosine + 2 L-methionine + 2 oxidized [2Fe-2S]-[ferredoxin]</text>
        <dbReference type="Rhea" id="RHEA:22060"/>
        <dbReference type="Rhea" id="RHEA-COMP:10000"/>
        <dbReference type="Rhea" id="RHEA-COMP:10001"/>
        <dbReference type="Rhea" id="RHEA-COMP:14737"/>
        <dbReference type="Rhea" id="RHEA-COMP:14739"/>
        <dbReference type="ChEBI" id="CHEBI:17319"/>
        <dbReference type="ChEBI" id="CHEBI:29917"/>
        <dbReference type="ChEBI" id="CHEBI:33737"/>
        <dbReference type="ChEBI" id="CHEBI:33738"/>
        <dbReference type="ChEBI" id="CHEBI:57586"/>
        <dbReference type="ChEBI" id="CHEBI:57844"/>
        <dbReference type="ChEBI" id="CHEBI:59789"/>
        <dbReference type="ChEBI" id="CHEBI:64428"/>
        <dbReference type="ChEBI" id="CHEBI:149473"/>
        <dbReference type="EC" id="2.8.1.6"/>
    </reaction>
</comment>
<comment type="cofactor">
    <cofactor evidence="15">
        <name>[2Fe-2S] cluster</name>
        <dbReference type="ChEBI" id="CHEBI:190135"/>
    </cofactor>
    <text evidence="15">Binds 1 [2Fe-2S] cluster. The cluster is coordinated with 3 cysteines and 1 arginine.</text>
</comment>
<keyword evidence="9 14" id="KW-0479">Metal-binding</keyword>
<evidence type="ECO:0000256" key="12">
    <source>
        <dbReference type="ARBA" id="ARBA00023014"/>
    </source>
</evidence>
<dbReference type="GO" id="GO:0009102">
    <property type="term" value="P:biotin biosynthetic process"/>
    <property type="evidence" value="ECO:0007669"/>
    <property type="project" value="UniProtKB-UniRule"/>
</dbReference>
<dbReference type="GO" id="GO:0005506">
    <property type="term" value="F:iron ion binding"/>
    <property type="evidence" value="ECO:0007669"/>
    <property type="project" value="UniProtKB-UniRule"/>
</dbReference>
<feature type="binding site" evidence="14 15">
    <location>
        <position position="201"/>
    </location>
    <ligand>
        <name>[2Fe-2S] cluster</name>
        <dbReference type="ChEBI" id="CHEBI:190135"/>
    </ligand>
</feature>
<dbReference type="CDD" id="cd01335">
    <property type="entry name" value="Radical_SAM"/>
    <property type="match status" value="1"/>
</dbReference>
<keyword evidence="10 14" id="KW-0093">Biotin biosynthesis</keyword>
<gene>
    <name evidence="14 17" type="primary">bioB</name>
    <name evidence="17" type="ORF">FRD01_23965</name>
</gene>
<dbReference type="InterPro" id="IPR013785">
    <property type="entry name" value="Aldolase_TIM"/>
</dbReference>
<feature type="binding site" evidence="14 15">
    <location>
        <position position="271"/>
    </location>
    <ligand>
        <name>[2Fe-2S] cluster</name>
        <dbReference type="ChEBI" id="CHEBI:190135"/>
    </ligand>
</feature>
<name>A0A5B8XYD3_9DELT</name>
<keyword evidence="11 14" id="KW-0408">Iron</keyword>
<evidence type="ECO:0000259" key="16">
    <source>
        <dbReference type="PROSITE" id="PS51918"/>
    </source>
</evidence>
<evidence type="ECO:0000256" key="9">
    <source>
        <dbReference type="ARBA" id="ARBA00022723"/>
    </source>
</evidence>
<evidence type="ECO:0000256" key="4">
    <source>
        <dbReference type="ARBA" id="ARBA00012236"/>
    </source>
</evidence>
<feature type="domain" description="Radical SAM core" evidence="16">
    <location>
        <begin position="46"/>
        <end position="276"/>
    </location>
</feature>
<proteinExistence type="inferred from homology"/>
<dbReference type="PIRSF" id="PIRSF001619">
    <property type="entry name" value="Biotin_synth"/>
    <property type="match status" value="1"/>
</dbReference>
<comment type="subunit">
    <text evidence="3 14">Homodimer.</text>
</comment>
<evidence type="ECO:0000256" key="3">
    <source>
        <dbReference type="ARBA" id="ARBA00011738"/>
    </source>
</evidence>
<dbReference type="Pfam" id="PF06968">
    <property type="entry name" value="BATS"/>
    <property type="match status" value="1"/>
</dbReference>